<reference evidence="1 2" key="1">
    <citation type="submission" date="2023-02" db="EMBL/GenBank/DDBJ databases">
        <title>Genome sequence of Novosphingobium humi KACC 19094.</title>
        <authorList>
            <person name="Kim S."/>
            <person name="Heo J."/>
            <person name="Kwon S.-W."/>
        </authorList>
    </citation>
    <scope>NUCLEOTIDE SEQUENCE [LARGE SCALE GENOMIC DNA]</scope>
    <source>
        <strain evidence="1 2">KACC 19094</strain>
    </source>
</reference>
<dbReference type="PANTHER" id="PTHR37421:SF1">
    <property type="entry name" value="UPF0260 PROTEIN YCGN"/>
    <property type="match status" value="1"/>
</dbReference>
<evidence type="ECO:0000313" key="1">
    <source>
        <dbReference type="EMBL" id="WCT77568.1"/>
    </source>
</evidence>
<dbReference type="EMBL" id="CP117417">
    <property type="protein sequence ID" value="WCT77568.1"/>
    <property type="molecule type" value="Genomic_DNA"/>
</dbReference>
<dbReference type="Proteomes" id="UP001218231">
    <property type="component" value="Chromosome"/>
</dbReference>
<keyword evidence="2" id="KW-1185">Reference proteome</keyword>
<accession>A0ABY7TWF9</accession>
<dbReference type="RefSeq" id="WP_273617938.1">
    <property type="nucleotide sequence ID" value="NZ_CP117417.1"/>
</dbReference>
<dbReference type="PANTHER" id="PTHR37421">
    <property type="entry name" value="UPF0260 PROTEIN YCGN"/>
    <property type="match status" value="1"/>
</dbReference>
<name>A0ABY7TWF9_9SPHN</name>
<gene>
    <name evidence="1" type="ORF">PQ457_00815</name>
</gene>
<evidence type="ECO:0000313" key="2">
    <source>
        <dbReference type="Proteomes" id="UP001218231"/>
    </source>
</evidence>
<protein>
    <submittedName>
        <fullName evidence="1">YcgN family cysteine cluster protein</fullName>
    </submittedName>
</protein>
<dbReference type="InterPro" id="IPR005358">
    <property type="entry name" value="Puta_zinc/iron-chelating_dom"/>
</dbReference>
<dbReference type="InterPro" id="IPR008228">
    <property type="entry name" value="UCP006173"/>
</dbReference>
<dbReference type="NCBIfam" id="NF003501">
    <property type="entry name" value="PRK05170.1-5"/>
    <property type="match status" value="1"/>
</dbReference>
<sequence>MGEMRDRFWELPLHRLSKAEWEALCDGCGQCCLHKVEDEDSGEIFMTNVACKLLDLRTGQCSDYKNRRAHVPDCIRLTPKSVRQLGWLPETCAYRRRGEDRPLPEWHYLLTGDRQSVHDAKASVAGRAISETVAGPLHHHIIWPEGMMPMEIIEDED</sequence>
<proteinExistence type="predicted"/>
<organism evidence="1 2">
    <name type="scientific">Novosphingobium humi</name>
    <dbReference type="NCBI Taxonomy" id="2282397"/>
    <lineage>
        <taxon>Bacteria</taxon>
        <taxon>Pseudomonadati</taxon>
        <taxon>Pseudomonadota</taxon>
        <taxon>Alphaproteobacteria</taxon>
        <taxon>Sphingomonadales</taxon>
        <taxon>Sphingomonadaceae</taxon>
        <taxon>Novosphingobium</taxon>
    </lineage>
</organism>
<dbReference type="Pfam" id="PF03692">
    <property type="entry name" value="CxxCxxCC"/>
    <property type="match status" value="1"/>
</dbReference>
<dbReference type="NCBIfam" id="NF003507">
    <property type="entry name" value="PRK05170.2-5"/>
    <property type="match status" value="1"/>
</dbReference>
<dbReference type="PIRSF" id="PIRSF006173">
    <property type="entry name" value="UCP006173"/>
    <property type="match status" value="1"/>
</dbReference>